<proteinExistence type="predicted"/>
<organism evidence="2 3">
    <name type="scientific">Dictyobacter kobayashii</name>
    <dbReference type="NCBI Taxonomy" id="2014872"/>
    <lineage>
        <taxon>Bacteria</taxon>
        <taxon>Bacillati</taxon>
        <taxon>Chloroflexota</taxon>
        <taxon>Ktedonobacteria</taxon>
        <taxon>Ktedonobacterales</taxon>
        <taxon>Dictyobacteraceae</taxon>
        <taxon>Dictyobacter</taxon>
    </lineage>
</organism>
<dbReference type="RefSeq" id="WP_126549551.1">
    <property type="nucleotide sequence ID" value="NZ_BIFS01000001.1"/>
</dbReference>
<dbReference type="AlphaFoldDB" id="A0A402AFT3"/>
<feature type="region of interest" description="Disordered" evidence="1">
    <location>
        <begin position="1"/>
        <end position="20"/>
    </location>
</feature>
<evidence type="ECO:0000313" key="2">
    <source>
        <dbReference type="EMBL" id="GCE17946.1"/>
    </source>
</evidence>
<keyword evidence="3" id="KW-1185">Reference proteome</keyword>
<gene>
    <name evidence="2" type="ORF">KDK_17460</name>
</gene>
<evidence type="ECO:0000313" key="3">
    <source>
        <dbReference type="Proteomes" id="UP000287188"/>
    </source>
</evidence>
<reference evidence="3" key="1">
    <citation type="submission" date="2018-12" db="EMBL/GenBank/DDBJ databases">
        <title>Tengunoibacter tsumagoiensis gen. nov., sp. nov., Dictyobacter kobayashii sp. nov., D. alpinus sp. nov., and D. joshuensis sp. nov. and description of Dictyobacteraceae fam. nov. within the order Ktedonobacterales isolated from Tengu-no-mugimeshi.</title>
        <authorList>
            <person name="Wang C.M."/>
            <person name="Zheng Y."/>
            <person name="Sakai Y."/>
            <person name="Toyoda A."/>
            <person name="Minakuchi Y."/>
            <person name="Abe K."/>
            <person name="Yokota A."/>
            <person name="Yabe S."/>
        </authorList>
    </citation>
    <scope>NUCLEOTIDE SEQUENCE [LARGE SCALE GENOMIC DNA]</scope>
    <source>
        <strain evidence="3">Uno11</strain>
    </source>
</reference>
<protein>
    <submittedName>
        <fullName evidence="2">Uncharacterized protein</fullName>
    </submittedName>
</protein>
<dbReference type="EMBL" id="BIFS01000001">
    <property type="protein sequence ID" value="GCE17946.1"/>
    <property type="molecule type" value="Genomic_DNA"/>
</dbReference>
<evidence type="ECO:0000256" key="1">
    <source>
        <dbReference type="SAM" id="MobiDB-lite"/>
    </source>
</evidence>
<comment type="caution">
    <text evidence="2">The sequence shown here is derived from an EMBL/GenBank/DDBJ whole genome shotgun (WGS) entry which is preliminary data.</text>
</comment>
<dbReference type="Proteomes" id="UP000287188">
    <property type="component" value="Unassembled WGS sequence"/>
</dbReference>
<name>A0A402AFT3_9CHLR</name>
<accession>A0A402AFT3</accession>
<sequence>MCRRSFESSDSLNEGGPVPPSLSFLSVFDALIDKVKVVGYGVDTLIVNIRYSDDSYQPLQKELDDHLQN</sequence>